<evidence type="ECO:0000313" key="5">
    <source>
        <dbReference type="EMBL" id="TYT75566.1"/>
    </source>
</evidence>
<dbReference type="GO" id="GO:0003700">
    <property type="term" value="F:DNA-binding transcription factor activity"/>
    <property type="evidence" value="ECO:0007669"/>
    <property type="project" value="InterPro"/>
</dbReference>
<evidence type="ECO:0000256" key="3">
    <source>
        <dbReference type="ARBA" id="ARBA00023163"/>
    </source>
</evidence>
<dbReference type="InterPro" id="IPR008920">
    <property type="entry name" value="TF_FadR/GntR_C"/>
</dbReference>
<dbReference type="PANTHER" id="PTHR43537:SF52">
    <property type="entry name" value="FATTY ACID METABOLISM REGULATOR PROTEIN"/>
    <property type="match status" value="1"/>
</dbReference>
<dbReference type="AlphaFoldDB" id="A0A5Q4VFA8"/>
<dbReference type="Gene3D" id="1.20.120.530">
    <property type="entry name" value="GntR ligand-binding domain-like"/>
    <property type="match status" value="1"/>
</dbReference>
<dbReference type="InterPro" id="IPR000524">
    <property type="entry name" value="Tscrpt_reg_HTH_GntR"/>
</dbReference>
<dbReference type="PANTHER" id="PTHR43537">
    <property type="entry name" value="TRANSCRIPTIONAL REGULATOR, GNTR FAMILY"/>
    <property type="match status" value="1"/>
</dbReference>
<evidence type="ECO:0000256" key="2">
    <source>
        <dbReference type="ARBA" id="ARBA00023125"/>
    </source>
</evidence>
<keyword evidence="2" id="KW-0238">DNA-binding</keyword>
<dbReference type="InterPro" id="IPR036388">
    <property type="entry name" value="WH-like_DNA-bd_sf"/>
</dbReference>
<sequence length="287" mass="32437">MMNKNLQTFETSFNEMRKYCQGPDPAPCLTEFHRTGMTSYQIRIQGDSMPIRPSVHTEHNILHRILSGTWPEGTSLPPERELAESLGVTRPTLRETLKLLERQGWITIRHGRSSVVNDFWKSGGMGILSTLARYTEFIPLSLITELLELRIELLPPCARLAAIHNPASVAALLTPDQMPGEDPRIFSEFDWHLQETMILAAGRRVSLLMYNDFKALFINGGTLYFQSSETREESMEYYAALPDLLFTDPDAVEKIAADAMKKSLAYWQSLFPGTADAEEPTTKAEEP</sequence>
<evidence type="ECO:0000256" key="1">
    <source>
        <dbReference type="ARBA" id="ARBA00023015"/>
    </source>
</evidence>
<dbReference type="Gene3D" id="1.10.10.10">
    <property type="entry name" value="Winged helix-like DNA-binding domain superfamily/Winged helix DNA-binding domain"/>
    <property type="match status" value="1"/>
</dbReference>
<protein>
    <submittedName>
        <fullName evidence="5">GntR family transcriptional regulator</fullName>
    </submittedName>
</protein>
<reference evidence="5 6" key="1">
    <citation type="submission" date="2019-06" db="EMBL/GenBank/DDBJ databases">
        <title>Desulfobotulus mexicanus sp. nov., a novel sulfate-reducing bacterium isolated from the sediment of an alkaline crater lake in Mexico.</title>
        <authorList>
            <person name="Hirschler-Rea A."/>
        </authorList>
    </citation>
    <scope>NUCLEOTIDE SEQUENCE [LARGE SCALE GENOMIC DNA]</scope>
    <source>
        <strain evidence="5 6">PAR22N</strain>
    </source>
</reference>
<dbReference type="OrthoDB" id="163333at2"/>
<dbReference type="SUPFAM" id="SSF48008">
    <property type="entry name" value="GntR ligand-binding domain-like"/>
    <property type="match status" value="1"/>
</dbReference>
<dbReference type="SMART" id="SM00419">
    <property type="entry name" value="HTH_CRP"/>
    <property type="match status" value="1"/>
</dbReference>
<evidence type="ECO:0000313" key="6">
    <source>
        <dbReference type="Proteomes" id="UP000321899"/>
    </source>
</evidence>
<dbReference type="SMART" id="SM00345">
    <property type="entry name" value="HTH_GNTR"/>
    <property type="match status" value="1"/>
</dbReference>
<dbReference type="InterPro" id="IPR012318">
    <property type="entry name" value="HTH_CRP"/>
</dbReference>
<dbReference type="GO" id="GO:0000062">
    <property type="term" value="F:fatty-acyl-CoA binding"/>
    <property type="evidence" value="ECO:0007669"/>
    <property type="project" value="InterPro"/>
</dbReference>
<dbReference type="Pfam" id="PF00392">
    <property type="entry name" value="GntR"/>
    <property type="match status" value="1"/>
</dbReference>
<evidence type="ECO:0000259" key="4">
    <source>
        <dbReference type="PROSITE" id="PS50949"/>
    </source>
</evidence>
<dbReference type="PRINTS" id="PR00035">
    <property type="entry name" value="HTHGNTR"/>
</dbReference>
<dbReference type="GO" id="GO:0019217">
    <property type="term" value="P:regulation of fatty acid metabolic process"/>
    <property type="evidence" value="ECO:0007669"/>
    <property type="project" value="InterPro"/>
</dbReference>
<dbReference type="InterPro" id="IPR036390">
    <property type="entry name" value="WH_DNA-bd_sf"/>
</dbReference>
<dbReference type="GO" id="GO:0003677">
    <property type="term" value="F:DNA binding"/>
    <property type="evidence" value="ECO:0007669"/>
    <property type="project" value="UniProtKB-KW"/>
</dbReference>
<dbReference type="InterPro" id="IPR028374">
    <property type="entry name" value="FadR_C"/>
</dbReference>
<dbReference type="Proteomes" id="UP000321899">
    <property type="component" value="Unassembled WGS sequence"/>
</dbReference>
<keyword evidence="1" id="KW-0805">Transcription regulation</keyword>
<dbReference type="EMBL" id="VDMB01000003">
    <property type="protein sequence ID" value="TYT75566.1"/>
    <property type="molecule type" value="Genomic_DNA"/>
</dbReference>
<keyword evidence="6" id="KW-1185">Reference proteome</keyword>
<gene>
    <name evidence="5" type="ORF">FIM25_03770</name>
</gene>
<organism evidence="5 6">
    <name type="scientific">Desulfobotulus mexicanus</name>
    <dbReference type="NCBI Taxonomy" id="2586642"/>
    <lineage>
        <taxon>Bacteria</taxon>
        <taxon>Pseudomonadati</taxon>
        <taxon>Thermodesulfobacteriota</taxon>
        <taxon>Desulfobacteria</taxon>
        <taxon>Desulfobacterales</taxon>
        <taxon>Desulfobacteraceae</taxon>
        <taxon>Desulfobotulus</taxon>
    </lineage>
</organism>
<keyword evidence="3" id="KW-0804">Transcription</keyword>
<name>A0A5Q4VFA8_9BACT</name>
<dbReference type="Pfam" id="PF07840">
    <property type="entry name" value="FadR_C"/>
    <property type="match status" value="1"/>
</dbReference>
<feature type="domain" description="HTH gntR-type" evidence="4">
    <location>
        <begin position="51"/>
        <end position="119"/>
    </location>
</feature>
<accession>A0A5Q4VFA8</accession>
<dbReference type="SUPFAM" id="SSF46785">
    <property type="entry name" value="Winged helix' DNA-binding domain"/>
    <property type="match status" value="1"/>
</dbReference>
<dbReference type="PROSITE" id="PS50949">
    <property type="entry name" value="HTH_GNTR"/>
    <property type="match status" value="1"/>
</dbReference>
<comment type="caution">
    <text evidence="5">The sequence shown here is derived from an EMBL/GenBank/DDBJ whole genome shotgun (WGS) entry which is preliminary data.</text>
</comment>
<dbReference type="CDD" id="cd07377">
    <property type="entry name" value="WHTH_GntR"/>
    <property type="match status" value="1"/>
</dbReference>
<proteinExistence type="predicted"/>